<dbReference type="KEGG" id="cten:18250641"/>
<keyword evidence="5 15" id="KW-0963">Cytoplasm</keyword>
<evidence type="ECO:0000256" key="2">
    <source>
        <dbReference type="ARBA" id="ARBA00004567"/>
    </source>
</evidence>
<dbReference type="GO" id="GO:0007017">
    <property type="term" value="P:microtubule-based process"/>
    <property type="evidence" value="ECO:0007669"/>
    <property type="project" value="InterPro"/>
</dbReference>
<dbReference type="PANTHER" id="PTHR11886">
    <property type="entry name" value="DYNEIN LIGHT CHAIN"/>
    <property type="match status" value="1"/>
</dbReference>
<keyword evidence="17" id="KW-1185">Reference proteome</keyword>
<dbReference type="InterPro" id="IPR001372">
    <property type="entry name" value="Dynein_light_chain_typ-1/2"/>
</dbReference>
<comment type="subcellular location">
    <subcellularLocation>
        <location evidence="1 15">Cytoplasm</location>
        <location evidence="1 15">Cytoskeleton</location>
    </subcellularLocation>
    <subcellularLocation>
        <location evidence="2">Nucleus</location>
        <location evidence="2">Nuclear pore complex</location>
    </subcellularLocation>
</comment>
<evidence type="ECO:0000256" key="10">
    <source>
        <dbReference type="ARBA" id="ARBA00023017"/>
    </source>
</evidence>
<proteinExistence type="inferred from homology"/>
<dbReference type="EMBL" id="GL996512">
    <property type="protein sequence ID" value="EGV65842.1"/>
    <property type="molecule type" value="Genomic_DNA"/>
</dbReference>
<keyword evidence="4 15" id="KW-0813">Transport</keyword>
<accession>G3AYF6</accession>
<evidence type="ECO:0000256" key="14">
    <source>
        <dbReference type="ARBA" id="ARBA00023242"/>
    </source>
</evidence>
<dbReference type="CDD" id="cd21452">
    <property type="entry name" value="DLC-like_DYNLL1_DYNLL2"/>
    <property type="match status" value="1"/>
</dbReference>
<dbReference type="Proteomes" id="UP000000707">
    <property type="component" value="Unassembled WGS sequence"/>
</dbReference>
<evidence type="ECO:0000256" key="6">
    <source>
        <dbReference type="ARBA" id="ARBA00022701"/>
    </source>
</evidence>
<dbReference type="GO" id="GO:0015031">
    <property type="term" value="P:protein transport"/>
    <property type="evidence" value="ECO:0007669"/>
    <property type="project" value="UniProtKB-KW"/>
</dbReference>
<keyword evidence="12 15" id="KW-0505">Motor protein</keyword>
<evidence type="ECO:0000313" key="16">
    <source>
        <dbReference type="EMBL" id="EGV65842.1"/>
    </source>
</evidence>
<dbReference type="HOGENOM" id="CLU_070944_4_0_1"/>
<dbReference type="GO" id="GO:0005643">
    <property type="term" value="C:nuclear pore"/>
    <property type="evidence" value="ECO:0007669"/>
    <property type="project" value="UniProtKB-SubCell"/>
</dbReference>
<keyword evidence="10 15" id="KW-0243">Dynein</keyword>
<evidence type="ECO:0000256" key="1">
    <source>
        <dbReference type="ARBA" id="ARBA00004245"/>
    </source>
</evidence>
<dbReference type="AlphaFoldDB" id="G3AYF6"/>
<organism evidence="17">
    <name type="scientific">Candida tenuis (strain ATCC 10573 / BCRC 21748 / CBS 615 / JCM 9827 / NBRC 10315 / NRRL Y-1498 / VKM Y-70)</name>
    <name type="common">Yeast</name>
    <name type="synonym">Yamadazyma tenuis</name>
    <dbReference type="NCBI Taxonomy" id="590646"/>
    <lineage>
        <taxon>Eukaryota</taxon>
        <taxon>Fungi</taxon>
        <taxon>Dikarya</taxon>
        <taxon>Ascomycota</taxon>
        <taxon>Saccharomycotina</taxon>
        <taxon>Pichiomycetes</taxon>
        <taxon>Debaryomycetaceae</taxon>
        <taxon>Yamadazyma</taxon>
    </lineage>
</organism>
<evidence type="ECO:0000256" key="5">
    <source>
        <dbReference type="ARBA" id="ARBA00022490"/>
    </source>
</evidence>
<dbReference type="Gene3D" id="3.30.740.10">
    <property type="entry name" value="Protein Inhibitor Of Neuronal Nitric Oxide Synthase"/>
    <property type="match status" value="1"/>
</dbReference>
<evidence type="ECO:0000256" key="7">
    <source>
        <dbReference type="ARBA" id="ARBA00022816"/>
    </source>
</evidence>
<evidence type="ECO:0000256" key="15">
    <source>
        <dbReference type="RuleBase" id="RU365010"/>
    </source>
</evidence>
<keyword evidence="9" id="KW-0811">Translocation</keyword>
<comment type="subunit">
    <text evidence="15">Cytoplasmic dynein consists of two catalytic heavy chains (HCs) and a number of non-catalytic subunits which present intermediate chains (ICs), light intermediate chains (LICs) and light chains (LCs).</text>
</comment>
<sequence>MSEKQTPVLRVADLPDEIQTKVFELASEATDNYKVEKEIAAYMKKEMDQLYGPSWHVIVGESFGSYVTHDQGCFTYFYLGELAFLVFKSG</sequence>
<evidence type="ECO:0000313" key="17">
    <source>
        <dbReference type="Proteomes" id="UP000000707"/>
    </source>
</evidence>
<dbReference type="OrthoDB" id="10033309at2759"/>
<evidence type="ECO:0000256" key="9">
    <source>
        <dbReference type="ARBA" id="ARBA00023010"/>
    </source>
</evidence>
<dbReference type="STRING" id="590646.G3AYF6"/>
<dbReference type="GO" id="GO:0051028">
    <property type="term" value="P:mRNA transport"/>
    <property type="evidence" value="ECO:0007669"/>
    <property type="project" value="UniProtKB-KW"/>
</dbReference>
<keyword evidence="11" id="KW-0906">Nuclear pore complex</keyword>
<dbReference type="FunFam" id="3.30.740.10:FF:000005">
    <property type="entry name" value="Dynein light chain"/>
    <property type="match status" value="1"/>
</dbReference>
<keyword evidence="13 15" id="KW-0206">Cytoskeleton</keyword>
<dbReference type="GeneID" id="18250641"/>
<name>G3AYF6_CANTC</name>
<evidence type="ECO:0000256" key="11">
    <source>
        <dbReference type="ARBA" id="ARBA00023132"/>
    </source>
</evidence>
<keyword evidence="6 15" id="KW-0493">Microtubule</keyword>
<keyword evidence="14" id="KW-0539">Nucleus</keyword>
<dbReference type="GO" id="GO:0005874">
    <property type="term" value="C:microtubule"/>
    <property type="evidence" value="ECO:0007669"/>
    <property type="project" value="UniProtKB-KW"/>
</dbReference>
<dbReference type="SMART" id="SM01375">
    <property type="entry name" value="Dynein_light"/>
    <property type="match status" value="1"/>
</dbReference>
<dbReference type="Pfam" id="PF01221">
    <property type="entry name" value="Dynein_light"/>
    <property type="match status" value="1"/>
</dbReference>
<keyword evidence="7" id="KW-0509">mRNA transport</keyword>
<evidence type="ECO:0000256" key="8">
    <source>
        <dbReference type="ARBA" id="ARBA00022927"/>
    </source>
</evidence>
<gene>
    <name evidence="16" type="ORF">CANTEDRAFT_96933</name>
</gene>
<comment type="similarity">
    <text evidence="3 15">Belongs to the dynein light chain family.</text>
</comment>
<dbReference type="SUPFAM" id="SSF54648">
    <property type="entry name" value="DLC"/>
    <property type="match status" value="1"/>
</dbReference>
<dbReference type="InterPro" id="IPR037177">
    <property type="entry name" value="DLC_sf"/>
</dbReference>
<reference evidence="16 17" key="1">
    <citation type="journal article" date="2011" name="Proc. Natl. Acad. Sci. U.S.A.">
        <title>Comparative genomics of xylose-fermenting fungi for enhanced biofuel production.</title>
        <authorList>
            <person name="Wohlbach D.J."/>
            <person name="Kuo A."/>
            <person name="Sato T.K."/>
            <person name="Potts K.M."/>
            <person name="Salamov A.A."/>
            <person name="LaButti K.M."/>
            <person name="Sun H."/>
            <person name="Clum A."/>
            <person name="Pangilinan J.L."/>
            <person name="Lindquist E.A."/>
            <person name="Lucas S."/>
            <person name="Lapidus A."/>
            <person name="Jin M."/>
            <person name="Gunawan C."/>
            <person name="Balan V."/>
            <person name="Dale B.E."/>
            <person name="Jeffries T.W."/>
            <person name="Zinkel R."/>
            <person name="Barry K.W."/>
            <person name="Grigoriev I.V."/>
            <person name="Gasch A.P."/>
        </authorList>
    </citation>
    <scope>NUCLEOTIDE SEQUENCE [LARGE SCALE GENOMIC DNA]</scope>
    <source>
        <strain evidence="17">ATCC 10573 / BCRC 21748 / CBS 615 / JCM 9827 / NBRC 10315 / NRRL Y-1498 / VKM Y-70</strain>
    </source>
</reference>
<keyword evidence="8" id="KW-0653">Protein transport</keyword>
<dbReference type="GO" id="GO:0045505">
    <property type="term" value="F:dynein intermediate chain binding"/>
    <property type="evidence" value="ECO:0007669"/>
    <property type="project" value="TreeGrafter"/>
</dbReference>
<dbReference type="GO" id="GO:0005868">
    <property type="term" value="C:cytoplasmic dynein complex"/>
    <property type="evidence" value="ECO:0007669"/>
    <property type="project" value="TreeGrafter"/>
</dbReference>
<evidence type="ECO:0000256" key="4">
    <source>
        <dbReference type="ARBA" id="ARBA00022448"/>
    </source>
</evidence>
<dbReference type="eggNOG" id="KOG3430">
    <property type="taxonomic scope" value="Eukaryota"/>
</dbReference>
<evidence type="ECO:0000256" key="13">
    <source>
        <dbReference type="ARBA" id="ARBA00023212"/>
    </source>
</evidence>
<evidence type="ECO:0000256" key="12">
    <source>
        <dbReference type="ARBA" id="ARBA00023175"/>
    </source>
</evidence>
<dbReference type="PANTHER" id="PTHR11886:SF35">
    <property type="entry name" value="DYNEIN LIGHT CHAIN"/>
    <property type="match status" value="1"/>
</dbReference>
<comment type="function">
    <text evidence="15">Acts as one of several non-catalytic accessory components of the cytoplasmic dynein complex that are thought to be involved in linking dynein to cargos and to adapter proteins that regulate dynein function. Cytoplasmic dynein acts as a motor for the intracellular retrograde motility of vesicles and organelles along microtubules. May play a role in changing or maintaining the spatial distribution of cytoskeletal structures.</text>
</comment>
<evidence type="ECO:0000256" key="3">
    <source>
        <dbReference type="ARBA" id="ARBA00010156"/>
    </source>
</evidence>
<protein>
    <recommendedName>
        <fullName evidence="15">Dynein light chain</fullName>
    </recommendedName>
</protein>